<evidence type="ECO:0000256" key="1">
    <source>
        <dbReference type="SAM" id="MobiDB-lite"/>
    </source>
</evidence>
<proteinExistence type="predicted"/>
<feature type="region of interest" description="Disordered" evidence="1">
    <location>
        <begin position="310"/>
        <end position="363"/>
    </location>
</feature>
<feature type="region of interest" description="Disordered" evidence="1">
    <location>
        <begin position="1"/>
        <end position="67"/>
    </location>
</feature>
<feature type="compositionally biased region" description="Polar residues" evidence="1">
    <location>
        <begin position="56"/>
        <end position="67"/>
    </location>
</feature>
<sequence>MSSGRDPRAHVRADSVAYRRTPQSPEKKSTIKVTPPTPNRDQSSTTTSTSASTSTRPLTGTPSAPLPTSRQLSRLIRLFLLLTSLFSLWHFLISPWSHQKQVQSLIKSRKLRLQGVGESHVLPKRWRDSMSTGGGGKGELPECKRVMLFKFSGTHGFSSEINLYVRASVIASKLGYTLLADDVDWNFGSLQDYFLPRQIHCLPPSDWFLPTSATPLGAKRWASSDRLWFGRSLAAHADKWLRDEILDSEAMQELKGRSFGPLLPEGETLPASLEEIFVDFSAGLRELWKPNDELAIMIRRQRMELGLGEGGLRHRKNSPTWGGNRRHGTTRDRVAVEEVEDEDDHDYEEAGGAERSDRGPVIGAHLGNMREKTKELRLAGIKKGTIGGYSASVEGVNEALSRLSKSTLTSPGYSRGHPTLFPPTSQPSIILLSPNRTLASTLSWISPSTGSNYSLSLPSSPPLAELKRWNQVLRIELTEELAAPVGSVDQSRIVDEWELEVWNTLPRGLRVYLTKWFLRDLTTLALYADAFVVHASTNTGRLICLLAGEDAVVGPREISGKGLGGRVRSVDGWWVPSSGLEALWGEGQ</sequence>
<organism evidence="2 3">
    <name type="scientific">Leucosporidium creatinivorum</name>
    <dbReference type="NCBI Taxonomy" id="106004"/>
    <lineage>
        <taxon>Eukaryota</taxon>
        <taxon>Fungi</taxon>
        <taxon>Dikarya</taxon>
        <taxon>Basidiomycota</taxon>
        <taxon>Pucciniomycotina</taxon>
        <taxon>Microbotryomycetes</taxon>
        <taxon>Leucosporidiales</taxon>
        <taxon>Leucosporidium</taxon>
    </lineage>
</organism>
<gene>
    <name evidence="2" type="ORF">BCR35DRAFT_300547</name>
</gene>
<dbReference type="OrthoDB" id="2534185at2759"/>
<comment type="caution">
    <text evidence="2">The sequence shown here is derived from an EMBL/GenBank/DDBJ whole genome shotgun (WGS) entry which is preliminary data.</text>
</comment>
<keyword evidence="3" id="KW-1185">Reference proteome</keyword>
<dbReference type="EMBL" id="MCGR01000006">
    <property type="protein sequence ID" value="ORY89385.1"/>
    <property type="molecule type" value="Genomic_DNA"/>
</dbReference>
<protein>
    <submittedName>
        <fullName evidence="2">Uncharacterized protein</fullName>
    </submittedName>
</protein>
<feature type="compositionally biased region" description="Low complexity" evidence="1">
    <location>
        <begin position="43"/>
        <end position="55"/>
    </location>
</feature>
<feature type="compositionally biased region" description="Acidic residues" evidence="1">
    <location>
        <begin position="337"/>
        <end position="351"/>
    </location>
</feature>
<name>A0A1Y2FZ35_9BASI</name>
<reference evidence="2 3" key="1">
    <citation type="submission" date="2016-07" db="EMBL/GenBank/DDBJ databases">
        <title>Pervasive Adenine N6-methylation of Active Genes in Fungi.</title>
        <authorList>
            <consortium name="DOE Joint Genome Institute"/>
            <person name="Mondo S.J."/>
            <person name="Dannebaum R.O."/>
            <person name="Kuo R.C."/>
            <person name="Labutti K."/>
            <person name="Haridas S."/>
            <person name="Kuo A."/>
            <person name="Salamov A."/>
            <person name="Ahrendt S.R."/>
            <person name="Lipzen A."/>
            <person name="Sullivan W."/>
            <person name="Andreopoulos W.B."/>
            <person name="Clum A."/>
            <person name="Lindquist E."/>
            <person name="Daum C."/>
            <person name="Ramamoorthy G.K."/>
            <person name="Gryganskyi A."/>
            <person name="Culley D."/>
            <person name="Magnuson J.K."/>
            <person name="James T.Y."/>
            <person name="O'Malley M.A."/>
            <person name="Stajich J.E."/>
            <person name="Spatafora J.W."/>
            <person name="Visel A."/>
            <person name="Grigoriev I.V."/>
        </authorList>
    </citation>
    <scope>NUCLEOTIDE SEQUENCE [LARGE SCALE GENOMIC DNA]</scope>
    <source>
        <strain evidence="2 3">62-1032</strain>
    </source>
</reference>
<dbReference type="InParanoid" id="A0A1Y2FZ35"/>
<evidence type="ECO:0000313" key="3">
    <source>
        <dbReference type="Proteomes" id="UP000193467"/>
    </source>
</evidence>
<dbReference type="Proteomes" id="UP000193467">
    <property type="component" value="Unassembled WGS sequence"/>
</dbReference>
<accession>A0A1Y2FZ35</accession>
<evidence type="ECO:0000313" key="2">
    <source>
        <dbReference type="EMBL" id="ORY89385.1"/>
    </source>
</evidence>
<dbReference type="AlphaFoldDB" id="A0A1Y2FZ35"/>
<feature type="compositionally biased region" description="Basic and acidic residues" evidence="1">
    <location>
        <begin position="1"/>
        <end position="13"/>
    </location>
</feature>